<sequence>MLFEFAPTAQFSFLEAFARQAGATLQDNTLTLPPSLGVGTIKRVRLTPDFSLLMHQYTLIDELILRRTAASHVADRINVLIQGNTGSFDQSGPADARATDQRMEYTVRITSPDVDSELYFPAGKTIFFTVLSMTRPALLNLLGINQMNEVVREILTGTQGFLFYETMSADAQKALKLLATVDMRFALSELRVWIQIQSLLCWLFERLLKRETLAHRPIHRVDADQLERVRAAVVADLSVRPQLPQLALLSGMSVSKLTDLYKQVFGESIYDYFQIARMDEAGYLLQQGGGSVAEIGHRLGFSNLSHFSRLFEKHYGITPKRFALDR</sequence>
<evidence type="ECO:0000313" key="5">
    <source>
        <dbReference type="EMBL" id="MFD2934781.1"/>
    </source>
</evidence>
<keyword evidence="1" id="KW-0805">Transcription regulation</keyword>
<dbReference type="Proteomes" id="UP001597512">
    <property type="component" value="Unassembled WGS sequence"/>
</dbReference>
<evidence type="ECO:0000256" key="2">
    <source>
        <dbReference type="ARBA" id="ARBA00023125"/>
    </source>
</evidence>
<dbReference type="PRINTS" id="PR00032">
    <property type="entry name" value="HTHARAC"/>
</dbReference>
<dbReference type="SMART" id="SM00342">
    <property type="entry name" value="HTH_ARAC"/>
    <property type="match status" value="1"/>
</dbReference>
<evidence type="ECO:0000259" key="4">
    <source>
        <dbReference type="PROSITE" id="PS01124"/>
    </source>
</evidence>
<dbReference type="PROSITE" id="PS01124">
    <property type="entry name" value="HTH_ARAC_FAMILY_2"/>
    <property type="match status" value="1"/>
</dbReference>
<evidence type="ECO:0000313" key="6">
    <source>
        <dbReference type="Proteomes" id="UP001597512"/>
    </source>
</evidence>
<dbReference type="Pfam" id="PF12833">
    <property type="entry name" value="HTH_18"/>
    <property type="match status" value="1"/>
</dbReference>
<keyword evidence="6" id="KW-1185">Reference proteome</keyword>
<keyword evidence="2" id="KW-0238">DNA-binding</keyword>
<dbReference type="PANTHER" id="PTHR47893">
    <property type="entry name" value="REGULATORY PROTEIN PCHR"/>
    <property type="match status" value="1"/>
</dbReference>
<dbReference type="RefSeq" id="WP_381501433.1">
    <property type="nucleotide sequence ID" value="NZ_JBHUOM010000006.1"/>
</dbReference>
<accession>A0ABW6AHK8</accession>
<dbReference type="InterPro" id="IPR009057">
    <property type="entry name" value="Homeodomain-like_sf"/>
</dbReference>
<dbReference type="EMBL" id="JBHUOM010000006">
    <property type="protein sequence ID" value="MFD2934781.1"/>
    <property type="molecule type" value="Genomic_DNA"/>
</dbReference>
<evidence type="ECO:0000256" key="3">
    <source>
        <dbReference type="ARBA" id="ARBA00023163"/>
    </source>
</evidence>
<name>A0ABW6AHK8_9BACT</name>
<dbReference type="SUPFAM" id="SSF46689">
    <property type="entry name" value="Homeodomain-like"/>
    <property type="match status" value="1"/>
</dbReference>
<dbReference type="Gene3D" id="1.10.10.60">
    <property type="entry name" value="Homeodomain-like"/>
    <property type="match status" value="1"/>
</dbReference>
<reference evidence="6" key="1">
    <citation type="journal article" date="2019" name="Int. J. Syst. Evol. Microbiol.">
        <title>The Global Catalogue of Microorganisms (GCM) 10K type strain sequencing project: providing services to taxonomists for standard genome sequencing and annotation.</title>
        <authorList>
            <consortium name="The Broad Institute Genomics Platform"/>
            <consortium name="The Broad Institute Genome Sequencing Center for Infectious Disease"/>
            <person name="Wu L."/>
            <person name="Ma J."/>
        </authorList>
    </citation>
    <scope>NUCLEOTIDE SEQUENCE [LARGE SCALE GENOMIC DNA]</scope>
    <source>
        <strain evidence="6">KCTC 52490</strain>
    </source>
</reference>
<keyword evidence="3" id="KW-0804">Transcription</keyword>
<proteinExistence type="predicted"/>
<gene>
    <name evidence="5" type="ORF">ACFS25_13385</name>
</gene>
<feature type="domain" description="HTH araC/xylS-type" evidence="4">
    <location>
        <begin position="227"/>
        <end position="325"/>
    </location>
</feature>
<dbReference type="InterPro" id="IPR020449">
    <property type="entry name" value="Tscrpt_reg_AraC-type_HTH"/>
</dbReference>
<comment type="caution">
    <text evidence="5">The sequence shown here is derived from an EMBL/GenBank/DDBJ whole genome shotgun (WGS) entry which is preliminary data.</text>
</comment>
<dbReference type="InterPro" id="IPR053142">
    <property type="entry name" value="PchR_regulatory_protein"/>
</dbReference>
<dbReference type="InterPro" id="IPR018060">
    <property type="entry name" value="HTH_AraC"/>
</dbReference>
<protein>
    <submittedName>
        <fullName evidence="5">Helix-turn-helix transcriptional regulator</fullName>
    </submittedName>
</protein>
<evidence type="ECO:0000256" key="1">
    <source>
        <dbReference type="ARBA" id="ARBA00023015"/>
    </source>
</evidence>
<organism evidence="5 6">
    <name type="scientific">Spirosoma flavum</name>
    <dbReference type="NCBI Taxonomy" id="2048557"/>
    <lineage>
        <taxon>Bacteria</taxon>
        <taxon>Pseudomonadati</taxon>
        <taxon>Bacteroidota</taxon>
        <taxon>Cytophagia</taxon>
        <taxon>Cytophagales</taxon>
        <taxon>Cytophagaceae</taxon>
        <taxon>Spirosoma</taxon>
    </lineage>
</organism>
<dbReference type="PANTHER" id="PTHR47893:SF1">
    <property type="entry name" value="REGULATORY PROTEIN PCHR"/>
    <property type="match status" value="1"/>
</dbReference>